<proteinExistence type="predicted"/>
<organism evidence="1 2">
    <name type="scientific">Camellia sinensis var. sinensis</name>
    <name type="common">China tea</name>
    <dbReference type="NCBI Taxonomy" id="542762"/>
    <lineage>
        <taxon>Eukaryota</taxon>
        <taxon>Viridiplantae</taxon>
        <taxon>Streptophyta</taxon>
        <taxon>Embryophyta</taxon>
        <taxon>Tracheophyta</taxon>
        <taxon>Spermatophyta</taxon>
        <taxon>Magnoliopsida</taxon>
        <taxon>eudicotyledons</taxon>
        <taxon>Gunneridae</taxon>
        <taxon>Pentapetalae</taxon>
        <taxon>asterids</taxon>
        <taxon>Ericales</taxon>
        <taxon>Theaceae</taxon>
        <taxon>Camellia</taxon>
    </lineage>
</organism>
<evidence type="ECO:0000313" key="1">
    <source>
        <dbReference type="EMBL" id="THG23179.1"/>
    </source>
</evidence>
<dbReference type="Proteomes" id="UP000306102">
    <property type="component" value="Unassembled WGS sequence"/>
</dbReference>
<dbReference type="AlphaFoldDB" id="A0A4S4F169"/>
<evidence type="ECO:0000313" key="2">
    <source>
        <dbReference type="Proteomes" id="UP000306102"/>
    </source>
</evidence>
<dbReference type="EMBL" id="SDRB02000460">
    <property type="protein sequence ID" value="THG23179.1"/>
    <property type="molecule type" value="Genomic_DNA"/>
</dbReference>
<dbReference type="PANTHER" id="PTHR34130:SF14">
    <property type="match status" value="1"/>
</dbReference>
<name>A0A4S4F169_CAMSN</name>
<keyword evidence="2" id="KW-1185">Reference proteome</keyword>
<comment type="caution">
    <text evidence="1">The sequence shown here is derived from an EMBL/GenBank/DDBJ whole genome shotgun (WGS) entry which is preliminary data.</text>
</comment>
<gene>
    <name evidence="1" type="ORF">TEA_019274</name>
</gene>
<accession>A0A4S4F169</accession>
<protein>
    <submittedName>
        <fullName evidence="1">Uncharacterized protein</fullName>
    </submittedName>
</protein>
<sequence>MEDMHKPAFEDLSLDSGDADDDISLCNLPIQGYKFEDPSRRSNSSDQDRFEFCGATDSELSRNNSVVFFGNNVYREIEYRKRDLGVKSASFHKPRVGGEDRDGRTVNRNRSISLRFSFLDLSNYSKQGSPVQKVNISAITSMSAQSRRRMFMFGPMKFKPEMDAVEIKKRKGNRPPMKIPPMSEGGEMVSSAGCGGGRGRGKAAGAGAGAGAGVMRRPLWSRSHLATALAKSGDVSIHENVTPLHPLLAPPPPPHFVAMGDTIPPPLIYPTYNANNLAYCGQPKFMTILQGGYDIGFQDSQGSQTGSRPTNNLLLCTEGLDVREEVEGTSNFMHRRCL</sequence>
<reference evidence="1 2" key="1">
    <citation type="journal article" date="2018" name="Proc. Natl. Acad. Sci. U.S.A.">
        <title>Draft genome sequence of Camellia sinensis var. sinensis provides insights into the evolution of the tea genome and tea quality.</title>
        <authorList>
            <person name="Wei C."/>
            <person name="Yang H."/>
            <person name="Wang S."/>
            <person name="Zhao J."/>
            <person name="Liu C."/>
            <person name="Gao L."/>
            <person name="Xia E."/>
            <person name="Lu Y."/>
            <person name="Tai Y."/>
            <person name="She G."/>
            <person name="Sun J."/>
            <person name="Cao H."/>
            <person name="Tong W."/>
            <person name="Gao Q."/>
            <person name="Li Y."/>
            <person name="Deng W."/>
            <person name="Jiang X."/>
            <person name="Wang W."/>
            <person name="Chen Q."/>
            <person name="Zhang S."/>
            <person name="Li H."/>
            <person name="Wu J."/>
            <person name="Wang P."/>
            <person name="Li P."/>
            <person name="Shi C."/>
            <person name="Zheng F."/>
            <person name="Jian J."/>
            <person name="Huang B."/>
            <person name="Shan D."/>
            <person name="Shi M."/>
            <person name="Fang C."/>
            <person name="Yue Y."/>
            <person name="Li F."/>
            <person name="Li D."/>
            <person name="Wei S."/>
            <person name="Han B."/>
            <person name="Jiang C."/>
            <person name="Yin Y."/>
            <person name="Xia T."/>
            <person name="Zhang Z."/>
            <person name="Bennetzen J.L."/>
            <person name="Zhao S."/>
            <person name="Wan X."/>
        </authorList>
    </citation>
    <scope>NUCLEOTIDE SEQUENCE [LARGE SCALE GENOMIC DNA]</scope>
    <source>
        <strain evidence="2">cv. Shuchazao</strain>
        <tissue evidence="1">Leaf</tissue>
    </source>
</reference>
<dbReference type="PANTHER" id="PTHR34130">
    <property type="entry name" value="OS08G0243800 PROTEIN"/>
    <property type="match status" value="1"/>
</dbReference>